<evidence type="ECO:0000313" key="1">
    <source>
        <dbReference type="EMBL" id="CAI9912615.1"/>
    </source>
</evidence>
<accession>A0AA86N4L0</accession>
<dbReference type="EMBL" id="CAXDID020000038">
    <property type="protein sequence ID" value="CAL5998391.1"/>
    <property type="molecule type" value="Genomic_DNA"/>
</dbReference>
<dbReference type="EMBL" id="CATOUU010000003">
    <property type="protein sequence ID" value="CAI9912615.1"/>
    <property type="molecule type" value="Genomic_DNA"/>
</dbReference>
<keyword evidence="3" id="KW-1185">Reference proteome</keyword>
<evidence type="ECO:0000313" key="2">
    <source>
        <dbReference type="EMBL" id="CAL5998391.1"/>
    </source>
</evidence>
<name>A0AA86N4L0_9EUKA</name>
<comment type="caution">
    <text evidence="1">The sequence shown here is derived from an EMBL/GenBank/DDBJ whole genome shotgun (WGS) entry which is preliminary data.</text>
</comment>
<reference evidence="2 3" key="2">
    <citation type="submission" date="2024-07" db="EMBL/GenBank/DDBJ databases">
        <authorList>
            <person name="Akdeniz Z."/>
        </authorList>
    </citation>
    <scope>NUCLEOTIDE SEQUENCE [LARGE SCALE GENOMIC DNA]</scope>
</reference>
<protein>
    <submittedName>
        <fullName evidence="2">Hypothetical_protein</fullName>
    </submittedName>
</protein>
<dbReference type="Proteomes" id="UP001642409">
    <property type="component" value="Unassembled WGS sequence"/>
</dbReference>
<sequence>MYNYLFSLRYTSWRWVNIFIIQQYAVQRKQQLSGCSGLDAFKQIAIASKCNTVSNVKDITLCHSGTVRYLLFTGAVMRFQNQIPKINVNCFMNNTGLYEYMIQYNYWIEIKVSQPLSSQCIAIAHHTKGRQFQQSSGKWKHTKYCFAQFIVY</sequence>
<gene>
    <name evidence="2" type="ORF">HINF_LOCUS15710</name>
    <name evidence="1" type="ORF">HINF_LOCUS260</name>
</gene>
<proteinExistence type="predicted"/>
<organism evidence="1">
    <name type="scientific">Hexamita inflata</name>
    <dbReference type="NCBI Taxonomy" id="28002"/>
    <lineage>
        <taxon>Eukaryota</taxon>
        <taxon>Metamonada</taxon>
        <taxon>Diplomonadida</taxon>
        <taxon>Hexamitidae</taxon>
        <taxon>Hexamitinae</taxon>
        <taxon>Hexamita</taxon>
    </lineage>
</organism>
<reference evidence="1" key="1">
    <citation type="submission" date="2023-06" db="EMBL/GenBank/DDBJ databases">
        <authorList>
            <person name="Kurt Z."/>
        </authorList>
    </citation>
    <scope>NUCLEOTIDE SEQUENCE</scope>
</reference>
<evidence type="ECO:0000313" key="3">
    <source>
        <dbReference type="Proteomes" id="UP001642409"/>
    </source>
</evidence>
<dbReference type="AlphaFoldDB" id="A0AA86N4L0"/>